<keyword evidence="2" id="KW-1185">Reference proteome</keyword>
<accession>A0A9D3P2K2</accession>
<evidence type="ECO:0000313" key="1">
    <source>
        <dbReference type="EMBL" id="KAG7333505.1"/>
    </source>
</evidence>
<proteinExistence type="predicted"/>
<evidence type="ECO:0000313" key="2">
    <source>
        <dbReference type="Proteomes" id="UP000824219"/>
    </source>
</evidence>
<dbReference type="AlphaFoldDB" id="A0A9D3P2K2"/>
<sequence>MFCKTISLRRKPKSEGLTTPSVHAGHSATVRPLQKIRPQPTKSASCTTGDLRISGRRRRVIPRGTPRAAWLGKYELCQSRGYSFSILRLGRLQWLPVARLPHDGTLHTEGYPRCGMQDTLHGKQRTHGSQNCHRQPETDFPLQKRLQHSCRWITLDFSALSIYLPQVLLLPMQWGLEDDIVSASSSKLDLFIVSLLFVLPVFPSLSRVWCCDYSPYGG</sequence>
<reference evidence="1 2" key="1">
    <citation type="submission" date="2021-06" db="EMBL/GenBank/DDBJ databases">
        <title>Chromosome-level genome assembly of the red-tail catfish (Hemibagrus wyckioides).</title>
        <authorList>
            <person name="Shao F."/>
        </authorList>
    </citation>
    <scope>NUCLEOTIDE SEQUENCE [LARGE SCALE GENOMIC DNA]</scope>
    <source>
        <strain evidence="1">EC202008001</strain>
        <tissue evidence="1">Blood</tissue>
    </source>
</reference>
<dbReference type="EMBL" id="JAHKSW010000004">
    <property type="protein sequence ID" value="KAG7333505.1"/>
    <property type="molecule type" value="Genomic_DNA"/>
</dbReference>
<organism evidence="1 2">
    <name type="scientific">Hemibagrus wyckioides</name>
    <dbReference type="NCBI Taxonomy" id="337641"/>
    <lineage>
        <taxon>Eukaryota</taxon>
        <taxon>Metazoa</taxon>
        <taxon>Chordata</taxon>
        <taxon>Craniata</taxon>
        <taxon>Vertebrata</taxon>
        <taxon>Euteleostomi</taxon>
        <taxon>Actinopterygii</taxon>
        <taxon>Neopterygii</taxon>
        <taxon>Teleostei</taxon>
        <taxon>Ostariophysi</taxon>
        <taxon>Siluriformes</taxon>
        <taxon>Bagridae</taxon>
        <taxon>Hemibagrus</taxon>
    </lineage>
</organism>
<protein>
    <submittedName>
        <fullName evidence="1">Uncharacterized protein</fullName>
    </submittedName>
</protein>
<dbReference type="Proteomes" id="UP000824219">
    <property type="component" value="Linkage Group LG04"/>
</dbReference>
<name>A0A9D3P2K2_9TELE</name>
<comment type="caution">
    <text evidence="1">The sequence shown here is derived from an EMBL/GenBank/DDBJ whole genome shotgun (WGS) entry which is preliminary data.</text>
</comment>
<gene>
    <name evidence="1" type="ORF">KOW79_003640</name>
</gene>